<dbReference type="Gene3D" id="1.25.40.10">
    <property type="entry name" value="Tetratricopeptide repeat domain"/>
    <property type="match status" value="1"/>
</dbReference>
<name>A0ABX9IKH5_9FLAO</name>
<evidence type="ECO:0000256" key="2">
    <source>
        <dbReference type="PROSITE-ProRule" id="PRU00339"/>
    </source>
</evidence>
<dbReference type="InterPro" id="IPR018060">
    <property type="entry name" value="HTH_AraC"/>
</dbReference>
<protein>
    <submittedName>
        <fullName evidence="5">AraC family transcriptional regulator</fullName>
    </submittedName>
</protein>
<sequence length="521" mass="60072">MIEKKVLIFLYCMLSFTSLKSLNESQIEEEIKKIQNSHANDPHKIIALSADIYHIAKNKGYKKELLKINSVLINKYCEIGNFKKAIALCNEIEKLTSKNDTSLVNSHRYKASAYIELNADNESLQELKKALEAAGNIELKNDRNYMKALVYKEFVTYFSHVNASIDSVMYYQNKCLESAMIIDDNKEFLEKKYHIMAVAYMNLGMMNAALGNTEEAVSKLSKALEICQDKKYHIHKDLGVSILNEFAWMYYDHEKYDKAAYYADQAEKAEKKVDMPYVRRDIYEVGFKAYSALKKEVPARKYTNLYIKLNDSLVNIEKNAVNINEKDILIGKQTPNTRTKQGSILIWIIIAIIIVISLAVWKKMYKISDAADTENTIAEQDEHSEAPNEKTINIPDYTTKSILLKLTKFEKSQKFIKKDISLSSLANDLDTNTRYLSAIIKQYKKKNYSNYINGLRIGYIKTKLIENPIYREYKISYLADESGFSSREVFAVTFKKETGVTPSYFINSLNNDLIQDDFLQD</sequence>
<dbReference type="PANTHER" id="PTHR43280">
    <property type="entry name" value="ARAC-FAMILY TRANSCRIPTIONAL REGULATOR"/>
    <property type="match status" value="1"/>
</dbReference>
<keyword evidence="3" id="KW-1133">Transmembrane helix</keyword>
<feature type="repeat" description="TPR" evidence="2">
    <location>
        <begin position="197"/>
        <end position="230"/>
    </location>
</feature>
<evidence type="ECO:0000259" key="4">
    <source>
        <dbReference type="PROSITE" id="PS01124"/>
    </source>
</evidence>
<dbReference type="SUPFAM" id="SSF48452">
    <property type="entry name" value="TPR-like"/>
    <property type="match status" value="1"/>
</dbReference>
<dbReference type="Proteomes" id="UP000256491">
    <property type="component" value="Unassembled WGS sequence"/>
</dbReference>
<comment type="caution">
    <text evidence="5">The sequence shown here is derived from an EMBL/GenBank/DDBJ whole genome shotgun (WGS) entry which is preliminary data.</text>
</comment>
<dbReference type="PROSITE" id="PS01124">
    <property type="entry name" value="HTH_ARAC_FAMILY_2"/>
    <property type="match status" value="1"/>
</dbReference>
<evidence type="ECO:0000256" key="3">
    <source>
        <dbReference type="SAM" id="Phobius"/>
    </source>
</evidence>
<feature type="domain" description="HTH araC/xylS-type" evidence="4">
    <location>
        <begin position="416"/>
        <end position="508"/>
    </location>
</feature>
<dbReference type="Gene3D" id="1.10.10.60">
    <property type="entry name" value="Homeodomain-like"/>
    <property type="match status" value="2"/>
</dbReference>
<keyword evidence="6" id="KW-1185">Reference proteome</keyword>
<dbReference type="EMBL" id="QNUF01000010">
    <property type="protein sequence ID" value="REC75432.1"/>
    <property type="molecule type" value="Genomic_DNA"/>
</dbReference>
<organism evidence="5 6">
    <name type="scientific">Chryseobacterium rhizosphaerae</name>
    <dbReference type="NCBI Taxonomy" id="395937"/>
    <lineage>
        <taxon>Bacteria</taxon>
        <taxon>Pseudomonadati</taxon>
        <taxon>Bacteroidota</taxon>
        <taxon>Flavobacteriia</taxon>
        <taxon>Flavobacteriales</taxon>
        <taxon>Weeksellaceae</taxon>
        <taxon>Chryseobacterium group</taxon>
        <taxon>Chryseobacterium</taxon>
    </lineage>
</organism>
<dbReference type="RefSeq" id="WP_047486725.1">
    <property type="nucleotide sequence ID" value="NZ_BJYH01000005.1"/>
</dbReference>
<feature type="transmembrane region" description="Helical" evidence="3">
    <location>
        <begin position="344"/>
        <end position="361"/>
    </location>
</feature>
<reference evidence="5 6" key="1">
    <citation type="journal article" date="2010" name="Syst. Appl. Microbiol.">
        <title>Four new species of Chryseobacterium from the rhizosphere of coastal sand dune plants, Chryseobacterium elymi sp. nov., Chryseobacterium hagamense sp. nov., Chryseobacterium lathyri sp. nov. and Chryseobacterium rhizosphaerae sp. nov.</title>
        <authorList>
            <person name="Cho S.H."/>
            <person name="Lee K.S."/>
            <person name="Shin D.S."/>
            <person name="Han J.H."/>
            <person name="Park K.S."/>
            <person name="Lee C.H."/>
            <person name="Park K.H."/>
            <person name="Kim S.B."/>
        </authorList>
    </citation>
    <scope>NUCLEOTIDE SEQUENCE [LARGE SCALE GENOMIC DNA]</scope>
    <source>
        <strain evidence="5 6">KCTC 22548</strain>
    </source>
</reference>
<keyword evidence="3" id="KW-0812">Transmembrane</keyword>
<keyword evidence="1" id="KW-0238">DNA-binding</keyword>
<evidence type="ECO:0000256" key="1">
    <source>
        <dbReference type="ARBA" id="ARBA00023125"/>
    </source>
</evidence>
<dbReference type="Pfam" id="PF13424">
    <property type="entry name" value="TPR_12"/>
    <property type="match status" value="1"/>
</dbReference>
<dbReference type="SMART" id="SM00028">
    <property type="entry name" value="TPR"/>
    <property type="match status" value="4"/>
</dbReference>
<gene>
    <name evidence="5" type="ORF">DRF57_10445</name>
</gene>
<evidence type="ECO:0000313" key="6">
    <source>
        <dbReference type="Proteomes" id="UP000256491"/>
    </source>
</evidence>
<accession>A0ABX9IKH5</accession>
<dbReference type="SMART" id="SM00342">
    <property type="entry name" value="HTH_ARAC"/>
    <property type="match status" value="1"/>
</dbReference>
<proteinExistence type="predicted"/>
<dbReference type="Pfam" id="PF12833">
    <property type="entry name" value="HTH_18"/>
    <property type="match status" value="1"/>
</dbReference>
<dbReference type="PROSITE" id="PS50005">
    <property type="entry name" value="TPR"/>
    <property type="match status" value="1"/>
</dbReference>
<dbReference type="InterPro" id="IPR019734">
    <property type="entry name" value="TPR_rpt"/>
</dbReference>
<keyword evidence="3" id="KW-0472">Membrane</keyword>
<dbReference type="InterPro" id="IPR011990">
    <property type="entry name" value="TPR-like_helical_dom_sf"/>
</dbReference>
<evidence type="ECO:0000313" key="5">
    <source>
        <dbReference type="EMBL" id="REC75432.1"/>
    </source>
</evidence>
<keyword evidence="2" id="KW-0802">TPR repeat</keyword>
<dbReference type="PANTHER" id="PTHR43280:SF29">
    <property type="entry name" value="ARAC-FAMILY TRANSCRIPTIONAL REGULATOR"/>
    <property type="match status" value="1"/>
</dbReference>